<accession>A0A420J3R1</accession>
<dbReference type="SUPFAM" id="SSF117289">
    <property type="entry name" value="Nucleoporin domain"/>
    <property type="match status" value="1"/>
</dbReference>
<keyword evidence="6" id="KW-1185">Reference proteome</keyword>
<dbReference type="GO" id="GO:0008139">
    <property type="term" value="F:nuclear localization sequence binding"/>
    <property type="evidence" value="ECO:0007669"/>
    <property type="project" value="TreeGrafter"/>
</dbReference>
<evidence type="ECO:0000259" key="4">
    <source>
        <dbReference type="Pfam" id="PF16755"/>
    </source>
</evidence>
<organism evidence="5 6">
    <name type="scientific">Golovinomyces cichoracearum</name>
    <dbReference type="NCBI Taxonomy" id="62708"/>
    <lineage>
        <taxon>Eukaryota</taxon>
        <taxon>Fungi</taxon>
        <taxon>Dikarya</taxon>
        <taxon>Ascomycota</taxon>
        <taxon>Pezizomycotina</taxon>
        <taxon>Leotiomycetes</taxon>
        <taxon>Erysiphales</taxon>
        <taxon>Erysiphaceae</taxon>
        <taxon>Golovinomyces</taxon>
    </lineage>
</organism>
<reference evidence="5 6" key="1">
    <citation type="journal article" date="2018" name="BMC Genomics">
        <title>Comparative genome analyses reveal sequence features reflecting distinct modes of host-adaptation between dicot and monocot powdery mildew.</title>
        <authorList>
            <person name="Wu Y."/>
            <person name="Ma X."/>
            <person name="Pan Z."/>
            <person name="Kale S.D."/>
            <person name="Song Y."/>
            <person name="King H."/>
            <person name="Zhang Q."/>
            <person name="Presley C."/>
            <person name="Deng X."/>
            <person name="Wei C.I."/>
            <person name="Xiao S."/>
        </authorList>
    </citation>
    <scope>NUCLEOTIDE SEQUENCE [LARGE SCALE GENOMIC DNA]</scope>
    <source>
        <strain evidence="5">UMSG3</strain>
    </source>
</reference>
<dbReference type="InterPro" id="IPR015943">
    <property type="entry name" value="WD40/YVTN_repeat-like_dom_sf"/>
</dbReference>
<dbReference type="InterPro" id="IPR039462">
    <property type="entry name" value="Nup159/Nup146_N"/>
</dbReference>
<dbReference type="Gene3D" id="2.130.10.10">
    <property type="entry name" value="YVTN repeat-like/Quinoprotein amine dehydrogenase"/>
    <property type="match status" value="1"/>
</dbReference>
<dbReference type="Proteomes" id="UP000283383">
    <property type="component" value="Unassembled WGS sequence"/>
</dbReference>
<dbReference type="GO" id="GO:0006405">
    <property type="term" value="P:RNA export from nucleus"/>
    <property type="evidence" value="ECO:0007669"/>
    <property type="project" value="TreeGrafter"/>
</dbReference>
<dbReference type="STRING" id="62708.A0A420J3R1"/>
<evidence type="ECO:0000256" key="2">
    <source>
        <dbReference type="ARBA" id="ARBA00022448"/>
    </source>
</evidence>
<keyword evidence="2" id="KW-0813">Transport</keyword>
<evidence type="ECO:0000256" key="3">
    <source>
        <dbReference type="ARBA" id="ARBA00023242"/>
    </source>
</evidence>
<dbReference type="PANTHER" id="PTHR23193:SF23">
    <property type="entry name" value="NUCLEAR PORE COMPLEX PROTEIN NUP153"/>
    <property type="match status" value="1"/>
</dbReference>
<dbReference type="EMBL" id="MCBQ01003561">
    <property type="protein sequence ID" value="RKF81447.1"/>
    <property type="molecule type" value="Genomic_DNA"/>
</dbReference>
<name>A0A420J3R1_9PEZI</name>
<comment type="caution">
    <text evidence="5">The sequence shown here is derived from an EMBL/GenBank/DDBJ whole genome shotgun (WGS) entry which is preliminary data.</text>
</comment>
<protein>
    <submittedName>
        <fullName evidence="5">Nucleoporin NUP159</fullName>
    </submittedName>
</protein>
<proteinExistence type="predicted"/>
<evidence type="ECO:0000256" key="1">
    <source>
        <dbReference type="ARBA" id="ARBA00004123"/>
    </source>
</evidence>
<dbReference type="InterPro" id="IPR026054">
    <property type="entry name" value="Nucleoporin"/>
</dbReference>
<evidence type="ECO:0000313" key="6">
    <source>
        <dbReference type="Proteomes" id="UP000283383"/>
    </source>
</evidence>
<keyword evidence="3" id="KW-0539">Nucleus</keyword>
<evidence type="ECO:0000313" key="5">
    <source>
        <dbReference type="EMBL" id="RKF81447.1"/>
    </source>
</evidence>
<feature type="domain" description="Nucleoporin Nup159/Nup146 N-terminal" evidence="4">
    <location>
        <begin position="50"/>
        <end position="249"/>
    </location>
</feature>
<dbReference type="Pfam" id="PF16755">
    <property type="entry name" value="Beta-prop_NUP159_NUP214"/>
    <property type="match status" value="1"/>
</dbReference>
<comment type="subcellular location">
    <subcellularLocation>
        <location evidence="1">Nucleus</location>
    </subcellularLocation>
</comment>
<dbReference type="GO" id="GO:0006606">
    <property type="term" value="P:protein import into nucleus"/>
    <property type="evidence" value="ECO:0007669"/>
    <property type="project" value="TreeGrafter"/>
</dbReference>
<dbReference type="PANTHER" id="PTHR23193">
    <property type="entry name" value="NUCLEAR PORE COMPLEX PROTEIN NUP"/>
    <property type="match status" value="1"/>
</dbReference>
<dbReference type="AlphaFoldDB" id="A0A420J3R1"/>
<dbReference type="GO" id="GO:0005643">
    <property type="term" value="C:nuclear pore"/>
    <property type="evidence" value="ECO:0007669"/>
    <property type="project" value="TreeGrafter"/>
</dbReference>
<dbReference type="GO" id="GO:0017056">
    <property type="term" value="F:structural constituent of nuclear pore"/>
    <property type="evidence" value="ECO:0007669"/>
    <property type="project" value="TreeGrafter"/>
</dbReference>
<sequence>MAFAGTSSCTNVQLGPAITEIQSEDVGFLGLSGESKVRLLPTPWPSDNLPPPTASLMSIASKTGLLAAAGPDVIILAMTEPLRKAFDGMDSDGHLKRFEPQMKIPMNFRISHLTFSSDEKYLILTAETGGGLAIYEVKSLMSGSQQSAFELPSNGHALRALAPNPSIDRGDLLAVITVDGNLMMANLNDRNFMAGAQGIVLKDCVSCISWSSRGKQLVAGLGDGTAYQMTPDGQVKSIIPRPPGLNPGDHSKQQNSGAIYLADSRSFFDIMA</sequence>
<gene>
    <name evidence="5" type="ORF">GcM3_035017</name>
</gene>